<evidence type="ECO:0000256" key="2">
    <source>
        <dbReference type="ARBA" id="ARBA00022649"/>
    </source>
</evidence>
<evidence type="ECO:0000256" key="5">
    <source>
        <dbReference type="ARBA" id="ARBA00022723"/>
    </source>
</evidence>
<dbReference type="eggNOG" id="COG1669">
    <property type="taxonomic scope" value="Bacteria"/>
</dbReference>
<dbReference type="PANTHER" id="PTHR33571:SF14">
    <property type="entry name" value="PROTEIN ADENYLYLTRANSFERASE MJ0435-RELATED"/>
    <property type="match status" value="1"/>
</dbReference>
<sequence>MNRSEILDRLSHYKQRNQEKYRFTRIGIFGSVAKGNADEHSDIDIVVEQNEPDLFLLGCIKTDLEEEFGKPVDIVRFRQNMNTFLKNRILQEAVCV</sequence>
<evidence type="ECO:0000256" key="9">
    <source>
        <dbReference type="ARBA" id="ARBA00038276"/>
    </source>
</evidence>
<keyword evidence="8" id="KW-0460">Magnesium</keyword>
<dbReference type="Pfam" id="PF01909">
    <property type="entry name" value="NTP_transf_2"/>
    <property type="match status" value="1"/>
</dbReference>
<dbReference type="HOGENOM" id="CLU_130257_10_3_0"/>
<evidence type="ECO:0000313" key="12">
    <source>
        <dbReference type="Proteomes" id="UP000030661"/>
    </source>
</evidence>
<evidence type="ECO:0000259" key="10">
    <source>
        <dbReference type="Pfam" id="PF01909"/>
    </source>
</evidence>
<comment type="cofactor">
    <cofactor evidence="1">
        <name>Mg(2+)</name>
        <dbReference type="ChEBI" id="CHEBI:18420"/>
    </cofactor>
</comment>
<dbReference type="SUPFAM" id="SSF81301">
    <property type="entry name" value="Nucleotidyltransferase"/>
    <property type="match status" value="1"/>
</dbReference>
<dbReference type="Gene3D" id="3.30.460.10">
    <property type="entry name" value="Beta Polymerase, domain 2"/>
    <property type="match status" value="1"/>
</dbReference>
<evidence type="ECO:0000256" key="3">
    <source>
        <dbReference type="ARBA" id="ARBA00022679"/>
    </source>
</evidence>
<dbReference type="AlphaFoldDB" id="A0A081C8B0"/>
<evidence type="ECO:0000313" key="11">
    <source>
        <dbReference type="EMBL" id="GAK60815.1"/>
    </source>
</evidence>
<dbReference type="GO" id="GO:0046872">
    <property type="term" value="F:metal ion binding"/>
    <property type="evidence" value="ECO:0007669"/>
    <property type="project" value="UniProtKB-KW"/>
</dbReference>
<accession>A0A081C8B0</accession>
<keyword evidence="5" id="KW-0479">Metal-binding</keyword>
<dbReference type="InterPro" id="IPR002934">
    <property type="entry name" value="Polymerase_NTP_transf_dom"/>
</dbReference>
<evidence type="ECO:0000256" key="1">
    <source>
        <dbReference type="ARBA" id="ARBA00001946"/>
    </source>
</evidence>
<dbReference type="PANTHER" id="PTHR33571">
    <property type="entry name" value="SSL8005 PROTEIN"/>
    <property type="match status" value="1"/>
</dbReference>
<keyword evidence="12" id="KW-1185">Reference proteome</keyword>
<gene>
    <name evidence="11" type="ORF">U27_00713</name>
</gene>
<evidence type="ECO:0000256" key="7">
    <source>
        <dbReference type="ARBA" id="ARBA00022840"/>
    </source>
</evidence>
<feature type="domain" description="Polymerase nucleotidyl transferase" evidence="10">
    <location>
        <begin position="13"/>
        <end position="94"/>
    </location>
</feature>
<organism evidence="11 12">
    <name type="scientific">Vecturithrix granuli</name>
    <dbReference type="NCBI Taxonomy" id="1499967"/>
    <lineage>
        <taxon>Bacteria</taxon>
        <taxon>Candidatus Moduliflexota</taxon>
        <taxon>Candidatus Vecturitrichia</taxon>
        <taxon>Candidatus Vecturitrichales</taxon>
        <taxon>Candidatus Vecturitrichaceae</taxon>
        <taxon>Candidatus Vecturithrix</taxon>
    </lineage>
</organism>
<dbReference type="GO" id="GO:0005524">
    <property type="term" value="F:ATP binding"/>
    <property type="evidence" value="ECO:0007669"/>
    <property type="project" value="UniProtKB-KW"/>
</dbReference>
<dbReference type="GO" id="GO:0016779">
    <property type="term" value="F:nucleotidyltransferase activity"/>
    <property type="evidence" value="ECO:0007669"/>
    <property type="project" value="UniProtKB-KW"/>
</dbReference>
<dbReference type="Proteomes" id="UP000030661">
    <property type="component" value="Unassembled WGS sequence"/>
</dbReference>
<name>A0A081C8B0_VECG1</name>
<keyword evidence="2" id="KW-1277">Toxin-antitoxin system</keyword>
<dbReference type="STRING" id="1499967.U27_00713"/>
<reference evidence="11 12" key="1">
    <citation type="journal article" date="2015" name="PeerJ">
        <title>First genomic representation of candidate bacterial phylum KSB3 points to enhanced environmental sensing as a trigger of wastewater bulking.</title>
        <authorList>
            <person name="Sekiguchi Y."/>
            <person name="Ohashi A."/>
            <person name="Parks D.H."/>
            <person name="Yamauchi T."/>
            <person name="Tyson G.W."/>
            <person name="Hugenholtz P."/>
        </authorList>
    </citation>
    <scope>NUCLEOTIDE SEQUENCE [LARGE SCALE GENOMIC DNA]</scope>
</reference>
<dbReference type="InterPro" id="IPR043519">
    <property type="entry name" value="NT_sf"/>
</dbReference>
<keyword evidence="6" id="KW-0547">Nucleotide-binding</keyword>
<comment type="similarity">
    <text evidence="9">Belongs to the MntA antitoxin family.</text>
</comment>
<protein>
    <recommendedName>
        <fullName evidence="10">Polymerase nucleotidyl transferase domain-containing protein</fullName>
    </recommendedName>
</protein>
<dbReference type="EMBL" id="DF820475">
    <property type="protein sequence ID" value="GAK60815.1"/>
    <property type="molecule type" value="Genomic_DNA"/>
</dbReference>
<evidence type="ECO:0000256" key="6">
    <source>
        <dbReference type="ARBA" id="ARBA00022741"/>
    </source>
</evidence>
<evidence type="ECO:0000256" key="8">
    <source>
        <dbReference type="ARBA" id="ARBA00022842"/>
    </source>
</evidence>
<dbReference type="InterPro" id="IPR052038">
    <property type="entry name" value="Type-VII_TA_antitoxin"/>
</dbReference>
<keyword evidence="3" id="KW-0808">Transferase</keyword>
<keyword evidence="7" id="KW-0067">ATP-binding</keyword>
<evidence type="ECO:0000256" key="4">
    <source>
        <dbReference type="ARBA" id="ARBA00022695"/>
    </source>
</evidence>
<proteinExistence type="inferred from homology"/>
<keyword evidence="4" id="KW-0548">Nucleotidyltransferase</keyword>
<dbReference type="CDD" id="cd05403">
    <property type="entry name" value="NT_KNTase_like"/>
    <property type="match status" value="1"/>
</dbReference>